<keyword evidence="1" id="KW-0732">Signal</keyword>
<reference evidence="2 3" key="1">
    <citation type="submission" date="2016-06" db="EMBL/GenBank/DDBJ databases">
        <title>Revisiting the taxonomy of the Elizabethkingia Genus based on Whole-Genome Sequencing, Optical Mapping, and MALDI-TOF.</title>
        <authorList>
            <person name="Nicholson A.C."/>
        </authorList>
    </citation>
    <scope>NUCLEOTIDE SEQUENCE [LARGE SCALE GENOMIC DNA]</scope>
    <source>
        <strain evidence="2 3">G4070</strain>
    </source>
</reference>
<evidence type="ECO:0000256" key="1">
    <source>
        <dbReference type="SAM" id="SignalP"/>
    </source>
</evidence>
<evidence type="ECO:0000313" key="2">
    <source>
        <dbReference type="EMBL" id="OPC68972.1"/>
    </source>
</evidence>
<accession>A0A1T3MWH1</accession>
<feature type="signal peptide" evidence="1">
    <location>
        <begin position="1"/>
        <end position="18"/>
    </location>
</feature>
<gene>
    <name evidence="2" type="ORF">BAZ10_00045</name>
</gene>
<dbReference type="RefSeq" id="WP_078770587.1">
    <property type="nucleotide sequence ID" value="NZ_CBCSBR010000038.1"/>
</dbReference>
<dbReference type="InterPro" id="IPR058087">
    <property type="entry name" value="XAC2610_dom"/>
</dbReference>
<sequence>MKKILFSVLLFMISVLNAQTIYTGFIGEYPVEMVIDYDSEDAVYSYTNYDEPIRLNNGTKKNGNLIFNEKEGGQIKAILTLDNYTTEKNNITGIWKNTKTKNELKITLTKNYSVDNGENIQWADRELLQPESAGNKYFKVVLSKEKNRYYPFISAIKIYEKRTDRLLQKLDVNCSFSGLDNISTDDYNFDGIKDFSVFEASYAGPNTSRIYYLYNKATRQYYESGFSGISLEFDQKKKRIYERNQCCAGTIVTTAEYKVIKDNMVLLNQHCYRWDDRKQKLVEKSMKACE</sequence>
<name>A0A1T3MWH1_9FLAO</name>
<dbReference type="EMBL" id="MAHX01000004">
    <property type="protein sequence ID" value="OPC68972.1"/>
    <property type="molecule type" value="Genomic_DNA"/>
</dbReference>
<proteinExistence type="predicted"/>
<protein>
    <submittedName>
        <fullName evidence="2">Uncharacterized protein</fullName>
    </submittedName>
</protein>
<organism evidence="2 3">
    <name type="scientific">Elizabethkingia occulta</name>
    <dbReference type="NCBI Taxonomy" id="1867263"/>
    <lineage>
        <taxon>Bacteria</taxon>
        <taxon>Pseudomonadati</taxon>
        <taxon>Bacteroidota</taxon>
        <taxon>Flavobacteriia</taxon>
        <taxon>Flavobacteriales</taxon>
        <taxon>Weeksellaceae</taxon>
        <taxon>Elizabethkingia</taxon>
    </lineage>
</organism>
<dbReference type="Proteomes" id="UP000190813">
    <property type="component" value="Unassembled WGS sequence"/>
</dbReference>
<dbReference type="NCBIfam" id="NF047539">
    <property type="entry name" value="XAC2610_fam"/>
    <property type="match status" value="1"/>
</dbReference>
<feature type="chain" id="PRO_5013295473" evidence="1">
    <location>
        <begin position="19"/>
        <end position="290"/>
    </location>
</feature>
<dbReference type="AlphaFoldDB" id="A0A1T3MWH1"/>
<keyword evidence="3" id="KW-1185">Reference proteome</keyword>
<evidence type="ECO:0000313" key="3">
    <source>
        <dbReference type="Proteomes" id="UP000190813"/>
    </source>
</evidence>
<comment type="caution">
    <text evidence="2">The sequence shown here is derived from an EMBL/GenBank/DDBJ whole genome shotgun (WGS) entry which is preliminary data.</text>
</comment>